<dbReference type="OrthoDB" id="9802264at2"/>
<dbReference type="Pfam" id="PF08402">
    <property type="entry name" value="TOBE_2"/>
    <property type="match status" value="1"/>
</dbReference>
<keyword evidence="2" id="KW-0813">Transport</keyword>
<evidence type="ECO:0000313" key="9">
    <source>
        <dbReference type="EMBL" id="PJE36734.1"/>
    </source>
</evidence>
<evidence type="ECO:0000256" key="4">
    <source>
        <dbReference type="ARBA" id="ARBA00022741"/>
    </source>
</evidence>
<name>A0A2M8J1U7_9RHOB</name>
<comment type="caution">
    <text evidence="9">The sequence shown here is derived from an EMBL/GenBank/DDBJ whole genome shotgun (WGS) entry which is preliminary data.</text>
</comment>
<dbReference type="GO" id="GO:0005524">
    <property type="term" value="F:ATP binding"/>
    <property type="evidence" value="ECO:0007669"/>
    <property type="project" value="UniProtKB-KW"/>
</dbReference>
<keyword evidence="3" id="KW-1003">Cell membrane</keyword>
<comment type="similarity">
    <text evidence="1">Belongs to the ABC transporter superfamily.</text>
</comment>
<dbReference type="PROSITE" id="PS00211">
    <property type="entry name" value="ABC_TRANSPORTER_1"/>
    <property type="match status" value="1"/>
</dbReference>
<dbReference type="GO" id="GO:0015697">
    <property type="term" value="P:quaternary ammonium group transport"/>
    <property type="evidence" value="ECO:0007669"/>
    <property type="project" value="UniProtKB-ARBA"/>
</dbReference>
<evidence type="ECO:0000256" key="2">
    <source>
        <dbReference type="ARBA" id="ARBA00022448"/>
    </source>
</evidence>
<dbReference type="GO" id="GO:0016887">
    <property type="term" value="F:ATP hydrolysis activity"/>
    <property type="evidence" value="ECO:0007669"/>
    <property type="project" value="InterPro"/>
</dbReference>
<protein>
    <submittedName>
        <fullName evidence="9">Fe3+/spermidine/putrescine ABC transporter ATP-binding protein</fullName>
    </submittedName>
</protein>
<dbReference type="SMART" id="SM00382">
    <property type="entry name" value="AAA"/>
    <property type="match status" value="1"/>
</dbReference>
<dbReference type="EMBL" id="PGTB01000032">
    <property type="protein sequence ID" value="PJE36734.1"/>
    <property type="molecule type" value="Genomic_DNA"/>
</dbReference>
<dbReference type="PANTHER" id="PTHR43875:SF15">
    <property type="entry name" value="TREHALOSE IMPORT ATP-BINDING PROTEIN SUGC"/>
    <property type="match status" value="1"/>
</dbReference>
<dbReference type="AlphaFoldDB" id="A0A2M8J1U7"/>
<dbReference type="RefSeq" id="WP_100162468.1">
    <property type="nucleotide sequence ID" value="NZ_PGTB01000032.1"/>
</dbReference>
<dbReference type="InterPro" id="IPR008995">
    <property type="entry name" value="Mo/tungstate-bd_C_term_dom"/>
</dbReference>
<dbReference type="InterPro" id="IPR003593">
    <property type="entry name" value="AAA+_ATPase"/>
</dbReference>
<dbReference type="SUPFAM" id="SSF52540">
    <property type="entry name" value="P-loop containing nucleoside triphosphate hydrolases"/>
    <property type="match status" value="1"/>
</dbReference>
<dbReference type="InterPro" id="IPR017871">
    <property type="entry name" value="ABC_transporter-like_CS"/>
</dbReference>
<dbReference type="GO" id="GO:0022857">
    <property type="term" value="F:transmembrane transporter activity"/>
    <property type="evidence" value="ECO:0007669"/>
    <property type="project" value="InterPro"/>
</dbReference>
<evidence type="ECO:0000256" key="6">
    <source>
        <dbReference type="ARBA" id="ARBA00022967"/>
    </source>
</evidence>
<dbReference type="Proteomes" id="UP000231553">
    <property type="component" value="Unassembled WGS sequence"/>
</dbReference>
<accession>A0A2M8J1U7</accession>
<evidence type="ECO:0000256" key="3">
    <source>
        <dbReference type="ARBA" id="ARBA00022475"/>
    </source>
</evidence>
<dbReference type="InterPro" id="IPR003439">
    <property type="entry name" value="ABC_transporter-like_ATP-bd"/>
</dbReference>
<evidence type="ECO:0000259" key="8">
    <source>
        <dbReference type="PROSITE" id="PS50893"/>
    </source>
</evidence>
<dbReference type="Gene3D" id="3.40.50.300">
    <property type="entry name" value="P-loop containing nucleotide triphosphate hydrolases"/>
    <property type="match status" value="1"/>
</dbReference>
<dbReference type="SUPFAM" id="SSF50331">
    <property type="entry name" value="MOP-like"/>
    <property type="match status" value="1"/>
</dbReference>
<dbReference type="Gene3D" id="2.40.50.100">
    <property type="match status" value="1"/>
</dbReference>
<organism evidence="9 10">
    <name type="scientific">Pseudooceanicola lipolyticus</name>
    <dbReference type="NCBI Taxonomy" id="2029104"/>
    <lineage>
        <taxon>Bacteria</taxon>
        <taxon>Pseudomonadati</taxon>
        <taxon>Pseudomonadota</taxon>
        <taxon>Alphaproteobacteria</taxon>
        <taxon>Rhodobacterales</taxon>
        <taxon>Paracoccaceae</taxon>
        <taxon>Pseudooceanicola</taxon>
    </lineage>
</organism>
<reference evidence="9 10" key="1">
    <citation type="journal article" date="2018" name="Int. J. Syst. Evol. Microbiol.">
        <title>Pseudooceanicola lipolyticus sp. nov., a marine alphaproteobacterium, reclassification of Oceanicola flagellatus as Pseudooceanicola flagellatus comb. nov. and emended description of the genus Pseudooceanicola.</title>
        <authorList>
            <person name="Huang M.-M."/>
            <person name="Guo L.-L."/>
            <person name="Wu Y.-H."/>
            <person name="Lai Q.-L."/>
            <person name="Shao Z.-Z."/>
            <person name="Wang C.-S."/>
            <person name="Wu M."/>
            <person name="Xu X.-W."/>
        </authorList>
    </citation>
    <scope>NUCLEOTIDE SEQUENCE [LARGE SCALE GENOMIC DNA]</scope>
    <source>
        <strain evidence="9 10">157</strain>
    </source>
</reference>
<feature type="domain" description="ABC transporter" evidence="8">
    <location>
        <begin position="4"/>
        <end position="234"/>
    </location>
</feature>
<dbReference type="GO" id="GO:0055052">
    <property type="term" value="C:ATP-binding cassette (ABC) transporter complex, substrate-binding subunit-containing"/>
    <property type="evidence" value="ECO:0007669"/>
    <property type="project" value="TreeGrafter"/>
</dbReference>
<dbReference type="InterPro" id="IPR027417">
    <property type="entry name" value="P-loop_NTPase"/>
</dbReference>
<keyword evidence="5 9" id="KW-0067">ATP-binding</keyword>
<keyword evidence="6" id="KW-1278">Translocase</keyword>
<dbReference type="InterPro" id="IPR047641">
    <property type="entry name" value="ABC_transpr_MalK/UgpC-like"/>
</dbReference>
<dbReference type="PANTHER" id="PTHR43875">
    <property type="entry name" value="MALTODEXTRIN IMPORT ATP-BINDING PROTEIN MSMX"/>
    <property type="match status" value="1"/>
</dbReference>
<keyword evidence="10" id="KW-1185">Reference proteome</keyword>
<evidence type="ECO:0000313" key="10">
    <source>
        <dbReference type="Proteomes" id="UP000231553"/>
    </source>
</evidence>
<keyword evidence="7" id="KW-0472">Membrane</keyword>
<gene>
    <name evidence="9" type="ORF">CVM52_10515</name>
</gene>
<evidence type="ECO:0000256" key="5">
    <source>
        <dbReference type="ARBA" id="ARBA00022840"/>
    </source>
</evidence>
<proteinExistence type="inferred from homology"/>
<keyword evidence="4" id="KW-0547">Nucleotide-binding</keyword>
<evidence type="ECO:0000256" key="7">
    <source>
        <dbReference type="ARBA" id="ARBA00023136"/>
    </source>
</evidence>
<dbReference type="Pfam" id="PF00005">
    <property type="entry name" value="ABC_tran"/>
    <property type="match status" value="1"/>
</dbReference>
<dbReference type="FunFam" id="3.40.50.300:FF:000425">
    <property type="entry name" value="Probable ABC transporter, ATP-binding subunit"/>
    <property type="match status" value="1"/>
</dbReference>
<sequence>MTSLSLRNLTKRYDTATIVNAVSLDVEPGQLVSLLGPSGCGKTTILRMIAGLLEPTGGQILFGDEDVTTRPANRRNVGLVFQSYALFPHMTVFENVAFGLRRQGIKGADLKTRVGEALDQVRLAALADRFPRQLSGGQQQRVALARSVAPRPAILLFDEPLSNLDAQLREEMQIEIKRLQAELKLTSLFVTHDQHEAMSLSDRICLMSGGNIQQFATPEEVYFNPANGFVSGFVGSPNKLSGVLCDGAVELAPGLHLPSSRATQGAGSRVRVTLRQEDLALAPEGQAQGLPGKIVLRIFEGASVQYIVALTGGPEVMVRVPSRGNQADLPTGTGVVLTIPADRVFVAPEEGAA</sequence>
<dbReference type="PROSITE" id="PS50893">
    <property type="entry name" value="ABC_TRANSPORTER_2"/>
    <property type="match status" value="1"/>
</dbReference>
<dbReference type="InterPro" id="IPR013611">
    <property type="entry name" value="Transp-assoc_OB_typ2"/>
</dbReference>
<evidence type="ECO:0000256" key="1">
    <source>
        <dbReference type="ARBA" id="ARBA00005417"/>
    </source>
</evidence>